<proteinExistence type="predicted"/>
<sequence>NVINIKNYLTKFKLCKINNFYFSKKYSKILKKILLFKLINKKKKKFLITSAKNTTPQRQKHSNKTA</sequence>
<dbReference type="EMBL" id="JABEBT010000014">
    <property type="protein sequence ID" value="KAF7638197.1"/>
    <property type="molecule type" value="Genomic_DNA"/>
</dbReference>
<accession>A0A8S9ZX60</accession>
<dbReference type="AlphaFoldDB" id="A0A8S9ZX60"/>
<dbReference type="Proteomes" id="UP000605970">
    <property type="component" value="Unassembled WGS sequence"/>
</dbReference>
<name>A0A8S9ZX60_9BILA</name>
<evidence type="ECO:0000313" key="2">
    <source>
        <dbReference type="Proteomes" id="UP000605970"/>
    </source>
</evidence>
<comment type="caution">
    <text evidence="1">The sequence shown here is derived from an EMBL/GenBank/DDBJ whole genome shotgun (WGS) entry which is preliminary data.</text>
</comment>
<evidence type="ECO:0000313" key="1">
    <source>
        <dbReference type="EMBL" id="KAF7638197.1"/>
    </source>
</evidence>
<feature type="non-terminal residue" evidence="1">
    <location>
        <position position="1"/>
    </location>
</feature>
<protein>
    <submittedName>
        <fullName evidence="1">Uncharacterized protein</fullName>
    </submittedName>
</protein>
<keyword evidence="2" id="KW-1185">Reference proteome</keyword>
<gene>
    <name evidence="1" type="ORF">Mgra_00002426</name>
</gene>
<reference evidence="1" key="1">
    <citation type="journal article" date="2020" name="Ecol. Evol.">
        <title>Genome structure and content of the rice root-knot nematode (Meloidogyne graminicola).</title>
        <authorList>
            <person name="Phan N.T."/>
            <person name="Danchin E.G.J."/>
            <person name="Klopp C."/>
            <person name="Perfus-Barbeoch L."/>
            <person name="Kozlowski D.K."/>
            <person name="Koutsovoulos G.D."/>
            <person name="Lopez-Roques C."/>
            <person name="Bouchez O."/>
            <person name="Zahm M."/>
            <person name="Besnard G."/>
            <person name="Bellafiore S."/>
        </authorList>
    </citation>
    <scope>NUCLEOTIDE SEQUENCE</scope>
    <source>
        <strain evidence="1">VN-18</strain>
    </source>
</reference>
<organism evidence="1 2">
    <name type="scientific">Meloidogyne graminicola</name>
    <dbReference type="NCBI Taxonomy" id="189291"/>
    <lineage>
        <taxon>Eukaryota</taxon>
        <taxon>Metazoa</taxon>
        <taxon>Ecdysozoa</taxon>
        <taxon>Nematoda</taxon>
        <taxon>Chromadorea</taxon>
        <taxon>Rhabditida</taxon>
        <taxon>Tylenchina</taxon>
        <taxon>Tylenchomorpha</taxon>
        <taxon>Tylenchoidea</taxon>
        <taxon>Meloidogynidae</taxon>
        <taxon>Meloidogyninae</taxon>
        <taxon>Meloidogyne</taxon>
    </lineage>
</organism>